<organism evidence="2 5">
    <name type="scientific">Natronoglomus mannanivorans</name>
    <dbReference type="NCBI Taxonomy" id="2979990"/>
    <lineage>
        <taxon>Archaea</taxon>
        <taxon>Methanobacteriati</taxon>
        <taxon>Methanobacteriota</taxon>
        <taxon>Stenosarchaea group</taxon>
        <taxon>Halobacteria</taxon>
        <taxon>Halobacteriales</taxon>
        <taxon>Natrialbaceae</taxon>
        <taxon>Natronoglomus</taxon>
    </lineage>
</organism>
<feature type="transmembrane region" description="Helical" evidence="1">
    <location>
        <begin position="15"/>
        <end position="32"/>
    </location>
</feature>
<comment type="caution">
    <text evidence="2">The sequence shown here is derived from an EMBL/GenBank/DDBJ whole genome shotgun (WGS) entry which is preliminary data.</text>
</comment>
<proteinExistence type="predicted"/>
<accession>A0AAP2Z1P6</accession>
<feature type="transmembrane region" description="Helical" evidence="1">
    <location>
        <begin position="75"/>
        <end position="94"/>
    </location>
</feature>
<evidence type="ECO:0000313" key="5">
    <source>
        <dbReference type="Proteomes" id="UP001321018"/>
    </source>
</evidence>
<keyword evidence="1" id="KW-1133">Transmembrane helix</keyword>
<dbReference type="EMBL" id="JAOPKA010000011">
    <property type="protein sequence ID" value="MCU4742858.1"/>
    <property type="molecule type" value="Genomic_DNA"/>
</dbReference>
<evidence type="ECO:0000313" key="4">
    <source>
        <dbReference type="Proteomes" id="UP001320972"/>
    </source>
</evidence>
<name>A0AAP2Z1P6_9EURY</name>
<dbReference type="EMBL" id="JAOPKB010000004">
    <property type="protein sequence ID" value="MCU4972869.1"/>
    <property type="molecule type" value="Genomic_DNA"/>
</dbReference>
<evidence type="ECO:0000313" key="3">
    <source>
        <dbReference type="EMBL" id="MCU4972869.1"/>
    </source>
</evidence>
<gene>
    <name evidence="3" type="ORF">OB955_08955</name>
    <name evidence="2" type="ORF">OB960_15835</name>
</gene>
<feature type="transmembrane region" description="Helical" evidence="1">
    <location>
        <begin position="100"/>
        <end position="120"/>
    </location>
</feature>
<protein>
    <submittedName>
        <fullName evidence="2">Uncharacterized protein</fullName>
    </submittedName>
</protein>
<dbReference type="Proteomes" id="UP001321018">
    <property type="component" value="Unassembled WGS sequence"/>
</dbReference>
<dbReference type="AlphaFoldDB" id="A0AAP2Z1P6"/>
<evidence type="ECO:0000256" key="1">
    <source>
        <dbReference type="SAM" id="Phobius"/>
    </source>
</evidence>
<keyword evidence="1" id="KW-0812">Transmembrane</keyword>
<reference evidence="2 4" key="1">
    <citation type="submission" date="2022-09" db="EMBL/GenBank/DDBJ databases">
        <title>Enrichment on poylsaccharides allowed isolation of novel metabolic and taxonomic groups of Haloarchaea.</title>
        <authorList>
            <person name="Sorokin D.Y."/>
            <person name="Elcheninov A.G."/>
            <person name="Khizhniak T.V."/>
            <person name="Kolganova T.V."/>
            <person name="Kublanov I.V."/>
        </authorList>
    </citation>
    <scope>NUCLEOTIDE SEQUENCE</scope>
    <source>
        <strain evidence="3 4">AArc-m2/3/4</strain>
        <strain evidence="2">AArc-xg1-1</strain>
    </source>
</reference>
<dbReference type="Proteomes" id="UP001320972">
    <property type="component" value="Unassembled WGS sequence"/>
</dbReference>
<keyword evidence="1" id="KW-0472">Membrane</keyword>
<keyword evidence="4" id="KW-1185">Reference proteome</keyword>
<dbReference type="RefSeq" id="WP_338004670.1">
    <property type="nucleotide sequence ID" value="NZ_JAOPKA010000011.1"/>
</dbReference>
<sequence length="122" mass="12781">MQSIRSSIRDRDRDHRDIATSAVVLVALGILLVQNGPVSPLVIGAGGLLGLAVASGDRLEPLAAVGRSFTVRQRVAVAFLGIVAVTALTLVALFRTSLEPWHVLNLSFGTMLGIAVVELVDA</sequence>
<evidence type="ECO:0000313" key="2">
    <source>
        <dbReference type="EMBL" id="MCU4742858.1"/>
    </source>
</evidence>